<evidence type="ECO:0000256" key="5">
    <source>
        <dbReference type="ARBA" id="ARBA00023204"/>
    </source>
</evidence>
<gene>
    <name evidence="7 9" type="primary">recO</name>
    <name evidence="9" type="ORF">H0921_10555</name>
</gene>
<reference evidence="9 10" key="1">
    <citation type="submission" date="2020-07" db="EMBL/GenBank/DDBJ databases">
        <title>Thermogemmata thermophila gen. nov., sp. nov., a novel moderate thermophilic planctomycete from a Kamchatka hot spring.</title>
        <authorList>
            <person name="Elcheninov A.G."/>
            <person name="Podosokorskaya O.A."/>
            <person name="Kovaleva O.L."/>
            <person name="Novikov A."/>
            <person name="Bonch-Osmolovskaya E.A."/>
            <person name="Toshchakov S.V."/>
            <person name="Kublanov I.V."/>
        </authorList>
    </citation>
    <scope>NUCLEOTIDE SEQUENCE [LARGE SCALE GENOMIC DNA]</scope>
    <source>
        <strain evidence="9 10">2918</strain>
    </source>
</reference>
<evidence type="ECO:0000313" key="10">
    <source>
        <dbReference type="Proteomes" id="UP000542342"/>
    </source>
</evidence>
<dbReference type="PANTHER" id="PTHR33991">
    <property type="entry name" value="DNA REPAIR PROTEIN RECO"/>
    <property type="match status" value="1"/>
</dbReference>
<sequence length="243" mass="26547">MPAEAATGLVVRASDWSETSRIVTLFTREWGKIRALAKGGRRLRSNFEIAFDLLTVCRVMVIRKGHGGLDLLTEARVEQRFAILRKSLAALYVGYYLAELLAEGTQDYDPHPTLYDTAISALESLEAGRHPALVATEFELAWLREVGYSPRLDACAVCGGSVGGEDVVWSPAAGGVVCPQCRSRVLEGVRLSPGSWLWLQRLSQGEALPASLPPPCDVRQALGLAVTQVLGRRPKMLRYLDGQ</sequence>
<dbReference type="GO" id="GO:0006310">
    <property type="term" value="P:DNA recombination"/>
    <property type="evidence" value="ECO:0007669"/>
    <property type="project" value="UniProtKB-UniRule"/>
</dbReference>
<evidence type="ECO:0000259" key="8">
    <source>
        <dbReference type="Pfam" id="PF11967"/>
    </source>
</evidence>
<name>A0A7V8VEU9_9BACT</name>
<organism evidence="9 10">
    <name type="scientific">Thermogemmata fonticola</name>
    <dbReference type="NCBI Taxonomy" id="2755323"/>
    <lineage>
        <taxon>Bacteria</taxon>
        <taxon>Pseudomonadati</taxon>
        <taxon>Planctomycetota</taxon>
        <taxon>Planctomycetia</taxon>
        <taxon>Gemmatales</taxon>
        <taxon>Gemmataceae</taxon>
        <taxon>Thermogemmata</taxon>
    </lineage>
</organism>
<dbReference type="InterPro" id="IPR037278">
    <property type="entry name" value="ARFGAP/RecO"/>
</dbReference>
<dbReference type="AlphaFoldDB" id="A0A7V8VEU9"/>
<evidence type="ECO:0000256" key="7">
    <source>
        <dbReference type="HAMAP-Rule" id="MF_00201"/>
    </source>
</evidence>
<proteinExistence type="inferred from homology"/>
<dbReference type="InterPro" id="IPR042242">
    <property type="entry name" value="RecO_C"/>
</dbReference>
<dbReference type="HAMAP" id="MF_00201">
    <property type="entry name" value="RecO"/>
    <property type="match status" value="1"/>
</dbReference>
<feature type="domain" description="DNA replication/recombination mediator RecO N-terminal" evidence="8">
    <location>
        <begin position="6"/>
        <end position="79"/>
    </location>
</feature>
<keyword evidence="5 7" id="KW-0234">DNA repair</keyword>
<comment type="similarity">
    <text evidence="1 7">Belongs to the RecO family.</text>
</comment>
<comment type="caution">
    <text evidence="9">The sequence shown here is derived from an EMBL/GenBank/DDBJ whole genome shotgun (WGS) entry which is preliminary data.</text>
</comment>
<dbReference type="NCBIfam" id="TIGR00613">
    <property type="entry name" value="reco"/>
    <property type="match status" value="1"/>
</dbReference>
<keyword evidence="4 7" id="KW-0233">DNA recombination</keyword>
<protein>
    <recommendedName>
        <fullName evidence="2 7">DNA repair protein RecO</fullName>
    </recommendedName>
    <alternativeName>
        <fullName evidence="6 7">Recombination protein O</fullName>
    </alternativeName>
</protein>
<comment type="function">
    <text evidence="7">Involved in DNA repair and RecF pathway recombination.</text>
</comment>
<evidence type="ECO:0000256" key="6">
    <source>
        <dbReference type="ARBA" id="ARBA00033409"/>
    </source>
</evidence>
<dbReference type="SUPFAM" id="SSF50249">
    <property type="entry name" value="Nucleic acid-binding proteins"/>
    <property type="match status" value="1"/>
</dbReference>
<dbReference type="PANTHER" id="PTHR33991:SF1">
    <property type="entry name" value="DNA REPAIR PROTEIN RECO"/>
    <property type="match status" value="1"/>
</dbReference>
<dbReference type="Pfam" id="PF02565">
    <property type="entry name" value="RecO_C"/>
    <property type="match status" value="1"/>
</dbReference>
<evidence type="ECO:0000256" key="1">
    <source>
        <dbReference type="ARBA" id="ARBA00007452"/>
    </source>
</evidence>
<dbReference type="Pfam" id="PF11967">
    <property type="entry name" value="RecO_N"/>
    <property type="match status" value="1"/>
</dbReference>
<keyword evidence="10" id="KW-1185">Reference proteome</keyword>
<dbReference type="GO" id="GO:0043590">
    <property type="term" value="C:bacterial nucleoid"/>
    <property type="evidence" value="ECO:0007669"/>
    <property type="project" value="TreeGrafter"/>
</dbReference>
<evidence type="ECO:0000256" key="3">
    <source>
        <dbReference type="ARBA" id="ARBA00022763"/>
    </source>
</evidence>
<dbReference type="Gene3D" id="2.40.50.140">
    <property type="entry name" value="Nucleic acid-binding proteins"/>
    <property type="match status" value="1"/>
</dbReference>
<dbReference type="InterPro" id="IPR003717">
    <property type="entry name" value="RecO"/>
</dbReference>
<dbReference type="RefSeq" id="WP_194538029.1">
    <property type="nucleotide sequence ID" value="NZ_JACEFB010000006.1"/>
</dbReference>
<dbReference type="InterPro" id="IPR022572">
    <property type="entry name" value="DNA_rep/recomb_RecO_N"/>
</dbReference>
<dbReference type="GO" id="GO:0006302">
    <property type="term" value="P:double-strand break repair"/>
    <property type="evidence" value="ECO:0007669"/>
    <property type="project" value="TreeGrafter"/>
</dbReference>
<evidence type="ECO:0000256" key="4">
    <source>
        <dbReference type="ARBA" id="ARBA00023172"/>
    </source>
</evidence>
<dbReference type="Proteomes" id="UP000542342">
    <property type="component" value="Unassembled WGS sequence"/>
</dbReference>
<evidence type="ECO:0000313" key="9">
    <source>
        <dbReference type="EMBL" id="MBA2226600.1"/>
    </source>
</evidence>
<dbReference type="EMBL" id="JACEFB010000006">
    <property type="protein sequence ID" value="MBA2226600.1"/>
    <property type="molecule type" value="Genomic_DNA"/>
</dbReference>
<dbReference type="InterPro" id="IPR012340">
    <property type="entry name" value="NA-bd_OB-fold"/>
</dbReference>
<dbReference type="Gene3D" id="1.20.1440.120">
    <property type="entry name" value="Recombination protein O, C-terminal domain"/>
    <property type="match status" value="1"/>
</dbReference>
<evidence type="ECO:0000256" key="2">
    <source>
        <dbReference type="ARBA" id="ARBA00021310"/>
    </source>
</evidence>
<keyword evidence="3 7" id="KW-0227">DNA damage</keyword>
<dbReference type="SUPFAM" id="SSF57863">
    <property type="entry name" value="ArfGap/RecO-like zinc finger"/>
    <property type="match status" value="1"/>
</dbReference>
<accession>A0A7V8VEU9</accession>